<keyword evidence="2" id="KW-1185">Reference proteome</keyword>
<evidence type="ECO:0000313" key="1">
    <source>
        <dbReference type="EMBL" id="PJZ29493.1"/>
    </source>
</evidence>
<organism evidence="1 2">
    <name type="scientific">Leptospira kmetyi</name>
    <dbReference type="NCBI Taxonomy" id="408139"/>
    <lineage>
        <taxon>Bacteria</taxon>
        <taxon>Pseudomonadati</taxon>
        <taxon>Spirochaetota</taxon>
        <taxon>Spirochaetia</taxon>
        <taxon>Leptospirales</taxon>
        <taxon>Leptospiraceae</taxon>
        <taxon>Leptospira</taxon>
    </lineage>
</organism>
<protein>
    <submittedName>
        <fullName evidence="1">Uncharacterized protein</fullName>
    </submittedName>
</protein>
<gene>
    <name evidence="1" type="ORF">CH378_12450</name>
</gene>
<name>A0ABX4N846_9LEPT</name>
<proteinExistence type="predicted"/>
<comment type="caution">
    <text evidence="1">The sequence shown here is derived from an EMBL/GenBank/DDBJ whole genome shotgun (WGS) entry which is preliminary data.</text>
</comment>
<dbReference type="EMBL" id="NPDP01000021">
    <property type="protein sequence ID" value="PJZ29493.1"/>
    <property type="molecule type" value="Genomic_DNA"/>
</dbReference>
<accession>A0ABX4N846</accession>
<dbReference type="Proteomes" id="UP000231919">
    <property type="component" value="Unassembled WGS sequence"/>
</dbReference>
<evidence type="ECO:0000313" key="2">
    <source>
        <dbReference type="Proteomes" id="UP000231919"/>
    </source>
</evidence>
<reference evidence="1 2" key="1">
    <citation type="submission" date="2017-07" db="EMBL/GenBank/DDBJ databases">
        <title>Leptospira spp. isolated from tropical soils.</title>
        <authorList>
            <person name="Thibeaux R."/>
            <person name="Iraola G."/>
            <person name="Ferres I."/>
            <person name="Bierque E."/>
            <person name="Girault D."/>
            <person name="Soupe-Gilbert M.-E."/>
            <person name="Picardeau M."/>
            <person name="Goarant C."/>
        </authorList>
    </citation>
    <scope>NUCLEOTIDE SEQUENCE [LARGE SCALE GENOMIC DNA]</scope>
    <source>
        <strain evidence="1 2">JW2-C-B1</strain>
    </source>
</reference>
<sequence>MIRIFELYFDFLSRAFFRFKRTPFNDVSLFKKLSEEEKISLIYGREAVNRKIYQFVYQEFQKEYGNFEQISKVFVDDYGMGMAPSIILYLKKGQAPLKLPKSFLGFHFYKIYEKN</sequence>